<dbReference type="Pfam" id="PF03137">
    <property type="entry name" value="OATP"/>
    <property type="match status" value="1"/>
</dbReference>
<organism evidence="11 12">
    <name type="scientific">Stylophora pistillata</name>
    <name type="common">Smooth cauliflower coral</name>
    <dbReference type="NCBI Taxonomy" id="50429"/>
    <lineage>
        <taxon>Eukaryota</taxon>
        <taxon>Metazoa</taxon>
        <taxon>Cnidaria</taxon>
        <taxon>Anthozoa</taxon>
        <taxon>Hexacorallia</taxon>
        <taxon>Scleractinia</taxon>
        <taxon>Astrocoeniina</taxon>
        <taxon>Pocilloporidae</taxon>
        <taxon>Stylophora</taxon>
    </lineage>
</organism>
<dbReference type="PANTHER" id="PTHR11388:SF100">
    <property type="entry name" value="SOLUTE CARRIER ORGANIC ANION TRANSPORTER FAMILY MEMBER 4A1"/>
    <property type="match status" value="1"/>
</dbReference>
<dbReference type="SUPFAM" id="SSF100895">
    <property type="entry name" value="Kazal-type serine protease inhibitors"/>
    <property type="match status" value="1"/>
</dbReference>
<feature type="domain" description="Kazal-like" evidence="10">
    <location>
        <begin position="434"/>
        <end position="486"/>
    </location>
</feature>
<keyword evidence="7" id="KW-1015">Disulfide bond</keyword>
<dbReference type="NCBIfam" id="TIGR00805">
    <property type="entry name" value="oat"/>
    <property type="match status" value="1"/>
</dbReference>
<feature type="transmembrane region" description="Helical" evidence="8">
    <location>
        <begin position="550"/>
        <end position="570"/>
    </location>
</feature>
<reference evidence="12" key="1">
    <citation type="journal article" date="2017" name="bioRxiv">
        <title>Comparative analysis of the genomes of Stylophora pistillata and Acropora digitifera provides evidence for extensive differences between species of corals.</title>
        <authorList>
            <person name="Voolstra C.R."/>
            <person name="Li Y."/>
            <person name="Liew Y.J."/>
            <person name="Baumgarten S."/>
            <person name="Zoccola D."/>
            <person name="Flot J.-F."/>
            <person name="Tambutte S."/>
            <person name="Allemand D."/>
            <person name="Aranda M."/>
        </authorList>
    </citation>
    <scope>NUCLEOTIDE SEQUENCE [LARGE SCALE GENOMIC DNA]</scope>
</reference>
<feature type="transmembrane region" description="Helical" evidence="8">
    <location>
        <begin position="354"/>
        <end position="379"/>
    </location>
</feature>
<keyword evidence="3" id="KW-1003">Cell membrane</keyword>
<keyword evidence="5 8" id="KW-1133">Transmembrane helix</keyword>
<evidence type="ECO:0000259" key="10">
    <source>
        <dbReference type="PROSITE" id="PS51465"/>
    </source>
</evidence>
<evidence type="ECO:0000256" key="3">
    <source>
        <dbReference type="ARBA" id="ARBA00022475"/>
    </source>
</evidence>
<feature type="transmembrane region" description="Helical" evidence="8">
    <location>
        <begin position="600"/>
        <end position="622"/>
    </location>
</feature>
<dbReference type="SUPFAM" id="SSF103473">
    <property type="entry name" value="MFS general substrate transporter"/>
    <property type="match status" value="1"/>
</dbReference>
<dbReference type="GO" id="GO:0005886">
    <property type="term" value="C:plasma membrane"/>
    <property type="evidence" value="ECO:0007669"/>
    <property type="project" value="UniProtKB-SubCell"/>
</dbReference>
<evidence type="ECO:0000256" key="8">
    <source>
        <dbReference type="RuleBase" id="RU362056"/>
    </source>
</evidence>
<evidence type="ECO:0000313" key="12">
    <source>
        <dbReference type="Proteomes" id="UP000225706"/>
    </source>
</evidence>
<evidence type="ECO:0000256" key="1">
    <source>
        <dbReference type="ARBA" id="ARBA00004651"/>
    </source>
</evidence>
<dbReference type="PANTHER" id="PTHR11388">
    <property type="entry name" value="ORGANIC ANION TRANSPORTER"/>
    <property type="match status" value="1"/>
</dbReference>
<dbReference type="AlphaFoldDB" id="A0A2B4SV26"/>
<dbReference type="InterPro" id="IPR036259">
    <property type="entry name" value="MFS_trans_sf"/>
</dbReference>
<dbReference type="PROSITE" id="PS50850">
    <property type="entry name" value="MFS"/>
    <property type="match status" value="1"/>
</dbReference>
<dbReference type="InterPro" id="IPR036058">
    <property type="entry name" value="Kazal_dom_sf"/>
</dbReference>
<dbReference type="OrthoDB" id="5062115at2759"/>
<keyword evidence="8" id="KW-0406">Ion transport</keyword>
<evidence type="ECO:0000256" key="2">
    <source>
        <dbReference type="ARBA" id="ARBA00009657"/>
    </source>
</evidence>
<feature type="transmembrane region" description="Helical" evidence="8">
    <location>
        <begin position="203"/>
        <end position="231"/>
    </location>
</feature>
<dbReference type="Gene3D" id="1.20.1250.20">
    <property type="entry name" value="MFS general substrate transporter like domains"/>
    <property type="match status" value="1"/>
</dbReference>
<dbReference type="PROSITE" id="PS51465">
    <property type="entry name" value="KAZAL_2"/>
    <property type="match status" value="1"/>
</dbReference>
<feature type="domain" description="Major facilitator superfamily (MFS) profile" evidence="9">
    <location>
        <begin position="31"/>
        <end position="623"/>
    </location>
</feature>
<dbReference type="GO" id="GO:0022857">
    <property type="term" value="F:transmembrane transporter activity"/>
    <property type="evidence" value="ECO:0007669"/>
    <property type="project" value="InterPro"/>
</dbReference>
<sequence length="651" mass="71120">MATKMNPPLLRYGWGNFRPRYLQFMNNCKCFLLFATAFSISQGMTVGGITSTVLTTIEKRFQFTSKETGFIAASNDISAILLTFIVSYCGGYGNKSRWLGYGALITGIGCLLHALPHVIIGRYQPEADHGTSTGQRQLLCHTNTTNTTSGLESSQCLSKYAENWYYLMIFSVAQMVMGAGTSPLYSLAPAYIDENVHPKSCPVYFGVFFAAAIVGPGLGFLVGGAMLSNYVDLEMPKGFHITPRDTRWIGAWWLGYVIGGSLLVLTSVALSGFPRHLPGAKERREKLLKESAIPLNDQNIKETIKSIIPATVQLLKNPVFVFNALALSATTFGSAGVGPFIVKFLYLKFNLSLAIAGLAIGVAVIPGAGVGVFLGGLLVRRFKLKEALFMAAKWCLIIKVVTMLTSFIWLIPGCDEVQLAGIVKPYWDSTIRDDSLISTCNKNCSCPLTLIRPVCGSDKLTYFSPCFAGCTLSAPNGVYSGCSCVSPPFNVSVPMASRGLCDRGSGCKNHIAFLVAVLLLLLTGLILSVPNKTVVLRSVPDNIRSYALGFQFVFQRTLGFIPGPILYGWLFDTRCLVWAENCGRRGNCQFYDVPSLSFGIMLVTGTFHVLAVLFYFISFWYCRKRTALDEAKSSRKSVENGKELNDQDSSL</sequence>
<feature type="transmembrane region" description="Helical" evidence="8">
    <location>
        <begin position="391"/>
        <end position="411"/>
    </location>
</feature>
<dbReference type="Pfam" id="PF07648">
    <property type="entry name" value="Kazal_2"/>
    <property type="match status" value="1"/>
</dbReference>
<feature type="transmembrane region" description="Helical" evidence="8">
    <location>
        <begin position="320"/>
        <end position="342"/>
    </location>
</feature>
<feature type="transmembrane region" description="Helical" evidence="8">
    <location>
        <begin position="511"/>
        <end position="529"/>
    </location>
</feature>
<dbReference type="Gene3D" id="3.30.60.30">
    <property type="match status" value="1"/>
</dbReference>
<feature type="transmembrane region" description="Helical" evidence="8">
    <location>
        <begin position="98"/>
        <end position="120"/>
    </location>
</feature>
<proteinExistence type="inferred from homology"/>
<feature type="transmembrane region" description="Helical" evidence="8">
    <location>
        <begin position="164"/>
        <end position="191"/>
    </location>
</feature>
<feature type="transmembrane region" description="Helical" evidence="8">
    <location>
        <begin position="251"/>
        <end position="273"/>
    </location>
</feature>
<comment type="caution">
    <text evidence="8">Lacks conserved residue(s) required for the propagation of feature annotation.</text>
</comment>
<keyword evidence="12" id="KW-1185">Reference proteome</keyword>
<feature type="transmembrane region" description="Helical" evidence="8">
    <location>
        <begin position="69"/>
        <end position="91"/>
    </location>
</feature>
<dbReference type="InterPro" id="IPR004156">
    <property type="entry name" value="OATP"/>
</dbReference>
<evidence type="ECO:0000313" key="11">
    <source>
        <dbReference type="EMBL" id="PFX33731.1"/>
    </source>
</evidence>
<protein>
    <recommendedName>
        <fullName evidence="8">Solute carrier organic anion transporter family member</fullName>
    </recommendedName>
</protein>
<comment type="caution">
    <text evidence="11">The sequence shown here is derived from an EMBL/GenBank/DDBJ whole genome shotgun (WGS) entry which is preliminary data.</text>
</comment>
<dbReference type="EMBL" id="LSMT01000009">
    <property type="protein sequence ID" value="PFX33731.1"/>
    <property type="molecule type" value="Genomic_DNA"/>
</dbReference>
<dbReference type="InterPro" id="IPR020846">
    <property type="entry name" value="MFS_dom"/>
</dbReference>
<keyword evidence="6 8" id="KW-0472">Membrane</keyword>
<evidence type="ECO:0000256" key="5">
    <source>
        <dbReference type="ARBA" id="ARBA00022989"/>
    </source>
</evidence>
<dbReference type="GO" id="GO:0006811">
    <property type="term" value="P:monoatomic ion transport"/>
    <property type="evidence" value="ECO:0007669"/>
    <property type="project" value="UniProtKB-KW"/>
</dbReference>
<accession>A0A2B4SV26</accession>
<name>A0A2B4SV26_STYPI</name>
<dbReference type="InterPro" id="IPR002350">
    <property type="entry name" value="Kazal_dom"/>
</dbReference>
<evidence type="ECO:0000259" key="9">
    <source>
        <dbReference type="PROSITE" id="PS50850"/>
    </source>
</evidence>
<comment type="similarity">
    <text evidence="2 8">Belongs to the organo anion transporter (TC 2.A.60) family.</text>
</comment>
<comment type="subcellular location">
    <subcellularLocation>
        <location evidence="1 8">Cell membrane</location>
        <topology evidence="1 8">Multi-pass membrane protein</topology>
    </subcellularLocation>
</comment>
<gene>
    <name evidence="11" type="primary">Slco4a1</name>
    <name evidence="11" type="ORF">AWC38_SpisGene1417</name>
</gene>
<evidence type="ECO:0000256" key="7">
    <source>
        <dbReference type="ARBA" id="ARBA00023157"/>
    </source>
</evidence>
<dbReference type="Proteomes" id="UP000225706">
    <property type="component" value="Unassembled WGS sequence"/>
</dbReference>
<evidence type="ECO:0000256" key="4">
    <source>
        <dbReference type="ARBA" id="ARBA00022692"/>
    </source>
</evidence>
<evidence type="ECO:0000256" key="6">
    <source>
        <dbReference type="ARBA" id="ARBA00023136"/>
    </source>
</evidence>
<keyword evidence="4 8" id="KW-0812">Transmembrane</keyword>
<keyword evidence="8" id="KW-0813">Transport</keyword>